<dbReference type="EnsemblMetazoa" id="RPRC011656-RA">
    <property type="protein sequence ID" value="RPRC011656-PA"/>
    <property type="gene ID" value="RPRC011656"/>
</dbReference>
<dbReference type="eggNOG" id="KOG2329">
    <property type="taxonomic scope" value="Eukaryota"/>
</dbReference>
<feature type="binding site" evidence="8">
    <location>
        <position position="451"/>
    </location>
    <ligand>
        <name>Zn(2+)</name>
        <dbReference type="ChEBI" id="CHEBI:29105"/>
        <note>catalytic</note>
    </ligand>
</feature>
<dbReference type="InterPro" id="IPR016095">
    <property type="entry name" value="Ribosomal_uL1_3-a/b-sand"/>
</dbReference>
<dbReference type="EMBL" id="ACPB03013144">
    <property type="status" value="NOT_ANNOTATED_CDS"/>
    <property type="molecule type" value="Genomic_DNA"/>
</dbReference>
<keyword evidence="7" id="KW-0472">Membrane</keyword>
<evidence type="ECO:0000256" key="5">
    <source>
        <dbReference type="ARBA" id="ARBA00022801"/>
    </source>
</evidence>
<comment type="cofactor">
    <cofactor evidence="8">
        <name>Zn(2+)</name>
        <dbReference type="ChEBI" id="CHEBI:29105"/>
    </cofactor>
</comment>
<protein>
    <recommendedName>
        <fullName evidence="3">ceramidase</fullName>
        <ecNumber evidence="3">3.5.1.23</ecNumber>
    </recommendedName>
</protein>
<dbReference type="InParanoid" id="T1I5T7"/>
<dbReference type="PANTHER" id="PTHR46187">
    <property type="entry name" value="ALKALINE CERAMIDASE 3"/>
    <property type="match status" value="1"/>
</dbReference>
<keyword evidence="8" id="KW-0479">Metal-binding</keyword>
<comment type="subcellular location">
    <subcellularLocation>
        <location evidence="1">Membrane</location>
        <topology evidence="1">Multi-pass membrane protein</topology>
    </subcellularLocation>
</comment>
<dbReference type="eggNOG" id="KOG1569">
    <property type="taxonomic scope" value="Eukaryota"/>
</dbReference>
<dbReference type="PANTHER" id="PTHR46187:SF3">
    <property type="entry name" value="ALKALINE CERAMIDASE 3"/>
    <property type="match status" value="1"/>
</dbReference>
<organism evidence="9 10">
    <name type="scientific">Rhodnius prolixus</name>
    <name type="common">Triatomid bug</name>
    <dbReference type="NCBI Taxonomy" id="13249"/>
    <lineage>
        <taxon>Eukaryota</taxon>
        <taxon>Metazoa</taxon>
        <taxon>Ecdysozoa</taxon>
        <taxon>Arthropoda</taxon>
        <taxon>Hexapoda</taxon>
        <taxon>Insecta</taxon>
        <taxon>Pterygota</taxon>
        <taxon>Neoptera</taxon>
        <taxon>Paraneoptera</taxon>
        <taxon>Hemiptera</taxon>
        <taxon>Heteroptera</taxon>
        <taxon>Panheteroptera</taxon>
        <taxon>Cimicomorpha</taxon>
        <taxon>Reduviidae</taxon>
        <taxon>Triatominae</taxon>
        <taxon>Rhodnius</taxon>
    </lineage>
</organism>
<dbReference type="GO" id="GO:0006672">
    <property type="term" value="P:ceramide metabolic process"/>
    <property type="evidence" value="ECO:0007669"/>
    <property type="project" value="InterPro"/>
</dbReference>
<evidence type="ECO:0000313" key="10">
    <source>
        <dbReference type="Proteomes" id="UP000015103"/>
    </source>
</evidence>
<reference evidence="9" key="1">
    <citation type="submission" date="2015-05" db="UniProtKB">
        <authorList>
            <consortium name="EnsemblMetazoa"/>
        </authorList>
    </citation>
    <scope>IDENTIFICATION</scope>
</reference>
<dbReference type="GO" id="GO:0046872">
    <property type="term" value="F:metal ion binding"/>
    <property type="evidence" value="ECO:0007669"/>
    <property type="project" value="UniProtKB-KW"/>
</dbReference>
<evidence type="ECO:0000256" key="6">
    <source>
        <dbReference type="ARBA" id="ARBA00022989"/>
    </source>
</evidence>
<dbReference type="VEuPathDB" id="VectorBase:RPRC011656"/>
<keyword evidence="5" id="KW-0378">Hydrolase</keyword>
<proteinExistence type="inferred from homology"/>
<dbReference type="GO" id="GO:0071602">
    <property type="term" value="P:phytosphingosine biosynthetic process"/>
    <property type="evidence" value="ECO:0007669"/>
    <property type="project" value="TreeGrafter"/>
</dbReference>
<dbReference type="HOGENOM" id="CLU_544371_0_0_1"/>
<evidence type="ECO:0000256" key="4">
    <source>
        <dbReference type="ARBA" id="ARBA00022692"/>
    </source>
</evidence>
<sequence length="501" mass="58304">MFLYKRAFPALSFLNKNDYLTKQDTLGQTRAYAARKGTREKARKKKVKVEIKKEAFIPHNLREKSTTKSSVSRRLKDEFKCPAPSDNVWIGRFYQWRNYDFKDAVECHRETHHPEIYNTPEAPLHAFIELNMTGAKKNKYVDSFSRLAKIPHAFNHGENRDILVFCKTEELREQAEKAGATLVGDVDVVKKVERGEIVLPDFQYILAHPNILPELVSLKGLLKKKFPSPKQGTLGIHVGEMVKNFKTGIEYIALRDDTELDYGWVDTSIGPVSYLLRTSFLNVFVVTYEQLQKFFWTFVGLGSWAFHMTLLYEMQLFDELPMVWGTCVLVYCLTQVPKIPGKGWIDNPPLLFFLTLFAVMFTVLYLYWPQPLLQHTSYGILVIASFILEIRLLREKKCRVCKQIFFVSTSIYLFGFFLWNIDNVFCANLQTIRASIPTVLNPLTQLHGWWHCMAGYGTYLQVLFTIHASYDYRYEKPKFNTQLRPSHFGFGLRWVPKSMLN</sequence>
<keyword evidence="6" id="KW-1133">Transmembrane helix</keyword>
<dbReference type="SUPFAM" id="SSF56808">
    <property type="entry name" value="Ribosomal protein L1"/>
    <property type="match status" value="1"/>
</dbReference>
<dbReference type="Proteomes" id="UP000015103">
    <property type="component" value="Unassembled WGS sequence"/>
</dbReference>
<dbReference type="GO" id="GO:0017040">
    <property type="term" value="F:N-acylsphingosine amidohydrolase activity"/>
    <property type="evidence" value="ECO:0007669"/>
    <property type="project" value="UniProtKB-EC"/>
</dbReference>
<dbReference type="InterPro" id="IPR023674">
    <property type="entry name" value="Ribosomal_uL1-like"/>
</dbReference>
<evidence type="ECO:0000256" key="2">
    <source>
        <dbReference type="ARBA" id="ARBA00009780"/>
    </source>
</evidence>
<dbReference type="AlphaFoldDB" id="T1I5T7"/>
<evidence type="ECO:0000256" key="1">
    <source>
        <dbReference type="ARBA" id="ARBA00004141"/>
    </source>
</evidence>
<name>T1I5T7_RHOPR</name>
<dbReference type="EMBL" id="ACPB03013145">
    <property type="status" value="NOT_ANNOTATED_CDS"/>
    <property type="molecule type" value="Genomic_DNA"/>
</dbReference>
<dbReference type="InterPro" id="IPR008901">
    <property type="entry name" value="ACER"/>
</dbReference>
<feature type="binding site" evidence="8">
    <location>
        <position position="307"/>
    </location>
    <ligand>
        <name>Zn(2+)</name>
        <dbReference type="ChEBI" id="CHEBI:29105"/>
        <note>catalytic</note>
    </ligand>
</feature>
<evidence type="ECO:0000256" key="3">
    <source>
        <dbReference type="ARBA" id="ARBA00011891"/>
    </source>
</evidence>
<dbReference type="Pfam" id="PF05875">
    <property type="entry name" value="Ceramidase"/>
    <property type="match status" value="1"/>
</dbReference>
<dbReference type="Gene3D" id="3.30.190.20">
    <property type="match status" value="1"/>
</dbReference>
<keyword evidence="10" id="KW-1185">Reference proteome</keyword>
<dbReference type="InterPro" id="IPR028364">
    <property type="entry name" value="Ribosomal_uL1/biogenesis"/>
</dbReference>
<dbReference type="EMBL" id="ACPB03013146">
    <property type="status" value="NOT_ANNOTATED_CDS"/>
    <property type="molecule type" value="Genomic_DNA"/>
</dbReference>
<dbReference type="STRING" id="13249.T1I5T7"/>
<evidence type="ECO:0000313" key="9">
    <source>
        <dbReference type="EnsemblMetazoa" id="RPRC011656-PA"/>
    </source>
</evidence>
<dbReference type="Gene3D" id="3.40.50.790">
    <property type="match status" value="1"/>
</dbReference>
<evidence type="ECO:0000256" key="7">
    <source>
        <dbReference type="ARBA" id="ARBA00023136"/>
    </source>
</evidence>
<evidence type="ECO:0000256" key="8">
    <source>
        <dbReference type="PIRSR" id="PIRSR608901-2"/>
    </source>
</evidence>
<accession>T1I5T7</accession>
<dbReference type="GO" id="GO:0005789">
    <property type="term" value="C:endoplasmic reticulum membrane"/>
    <property type="evidence" value="ECO:0007669"/>
    <property type="project" value="TreeGrafter"/>
</dbReference>
<dbReference type="EC" id="3.5.1.23" evidence="3"/>
<dbReference type="Pfam" id="PF00687">
    <property type="entry name" value="Ribosomal_L1"/>
    <property type="match status" value="1"/>
</dbReference>
<comment type="similarity">
    <text evidence="2">Belongs to the alkaline ceramidase family.</text>
</comment>
<keyword evidence="4" id="KW-0812">Transmembrane</keyword>
<feature type="binding site" evidence="8">
    <location>
        <position position="447"/>
    </location>
    <ligand>
        <name>Zn(2+)</name>
        <dbReference type="ChEBI" id="CHEBI:29105"/>
        <note>catalytic</note>
    </ligand>
</feature>
<keyword evidence="8" id="KW-0862">Zinc</keyword>